<dbReference type="EMBL" id="JAHUTI010092523">
    <property type="protein sequence ID" value="MED6262418.1"/>
    <property type="molecule type" value="Genomic_DNA"/>
</dbReference>
<reference evidence="2 3" key="1">
    <citation type="submission" date="2021-07" db="EMBL/GenBank/DDBJ databases">
        <authorList>
            <person name="Palmer J.M."/>
        </authorList>
    </citation>
    <scope>NUCLEOTIDE SEQUENCE [LARGE SCALE GENOMIC DNA]</scope>
    <source>
        <strain evidence="2 3">AT_MEX2019</strain>
        <tissue evidence="2">Muscle</tissue>
    </source>
</reference>
<dbReference type="Proteomes" id="UP001345963">
    <property type="component" value="Unassembled WGS sequence"/>
</dbReference>
<evidence type="ECO:0000313" key="2">
    <source>
        <dbReference type="EMBL" id="MED6262418.1"/>
    </source>
</evidence>
<comment type="caution">
    <text evidence="2">The sequence shown here is derived from an EMBL/GenBank/DDBJ whole genome shotgun (WGS) entry which is preliminary data.</text>
</comment>
<organism evidence="2 3">
    <name type="scientific">Ataeniobius toweri</name>
    <dbReference type="NCBI Taxonomy" id="208326"/>
    <lineage>
        <taxon>Eukaryota</taxon>
        <taxon>Metazoa</taxon>
        <taxon>Chordata</taxon>
        <taxon>Craniata</taxon>
        <taxon>Vertebrata</taxon>
        <taxon>Euteleostomi</taxon>
        <taxon>Actinopterygii</taxon>
        <taxon>Neopterygii</taxon>
        <taxon>Teleostei</taxon>
        <taxon>Neoteleostei</taxon>
        <taxon>Acanthomorphata</taxon>
        <taxon>Ovalentaria</taxon>
        <taxon>Atherinomorphae</taxon>
        <taxon>Cyprinodontiformes</taxon>
        <taxon>Goodeidae</taxon>
        <taxon>Ataeniobius</taxon>
    </lineage>
</organism>
<protein>
    <submittedName>
        <fullName evidence="2">Uncharacterized protein</fullName>
    </submittedName>
</protein>
<feature type="region of interest" description="Disordered" evidence="1">
    <location>
        <begin position="1"/>
        <end position="27"/>
    </location>
</feature>
<proteinExistence type="predicted"/>
<sequence length="100" mass="11494">MQQQKGNRRSSSGASLGRRKQWTSRSRQSLGLCHLNEYDEYLKKKLESKLQQNNIRDVWTGMKKITGFKQKDDQSDGTEPVLSFSAQPTSASSLCYYEKN</sequence>
<accession>A0ABU7CI00</accession>
<keyword evidence="3" id="KW-1185">Reference proteome</keyword>
<gene>
    <name evidence="2" type="ORF">ATANTOWER_019189</name>
</gene>
<evidence type="ECO:0000256" key="1">
    <source>
        <dbReference type="SAM" id="MobiDB-lite"/>
    </source>
</evidence>
<evidence type="ECO:0000313" key="3">
    <source>
        <dbReference type="Proteomes" id="UP001345963"/>
    </source>
</evidence>
<name>A0ABU7CI00_9TELE</name>